<dbReference type="PANTHER" id="PTHR30537:SF35">
    <property type="entry name" value="TRANSCRIPTIONAL REGULATORY PROTEIN"/>
    <property type="match status" value="1"/>
</dbReference>
<gene>
    <name evidence="6" type="ORF">OIK42_09545</name>
</gene>
<comment type="similarity">
    <text evidence="1">Belongs to the LysR transcriptional regulatory family.</text>
</comment>
<dbReference type="Gene3D" id="1.10.10.10">
    <property type="entry name" value="Winged helix-like DNA-binding domain superfamily/Winged helix DNA-binding domain"/>
    <property type="match status" value="1"/>
</dbReference>
<dbReference type="PANTHER" id="PTHR30537">
    <property type="entry name" value="HTH-TYPE TRANSCRIPTIONAL REGULATOR"/>
    <property type="match status" value="1"/>
</dbReference>
<sequence>MDRIEAMRAFITVARSGSFSAAAEKLDKSPQLVSKYVSQLENHLASRLLNRTTRRVHLTEAGQQYLLRASQVLEEIDSMESDLNAMQHQANGLLRISAPVAFSTQHLAPLLSTFQQQYPDVDIDLNLSDRKVDIIEEGFDIALRIGHLKSSSFIAKPLTPIQLVLCAAPSYLAQYGEPHSLDDLKTHRYLRYSYIDEGNSPAPHNFLAEGQNMHNAALTCNHGELLTQSAILGHGIALQPTFICYQALEQGQLKVIMRDHKPPPMRLYAVYAHRQLLASKVRAFINFAADYYGDQPYWDNCLTAAK</sequence>
<name>A0ABT5L1T0_9ALTE</name>
<dbReference type="InterPro" id="IPR036390">
    <property type="entry name" value="WH_DNA-bd_sf"/>
</dbReference>
<evidence type="ECO:0000256" key="4">
    <source>
        <dbReference type="ARBA" id="ARBA00023163"/>
    </source>
</evidence>
<dbReference type="Pfam" id="PF00126">
    <property type="entry name" value="HTH_1"/>
    <property type="match status" value="1"/>
</dbReference>
<dbReference type="Pfam" id="PF03466">
    <property type="entry name" value="LysR_substrate"/>
    <property type="match status" value="1"/>
</dbReference>
<keyword evidence="2" id="KW-0805">Transcription regulation</keyword>
<evidence type="ECO:0000256" key="1">
    <source>
        <dbReference type="ARBA" id="ARBA00009437"/>
    </source>
</evidence>
<dbReference type="InterPro" id="IPR005119">
    <property type="entry name" value="LysR_subst-bd"/>
</dbReference>
<protein>
    <submittedName>
        <fullName evidence="6">LysR family transcriptional regulator</fullName>
    </submittedName>
</protein>
<dbReference type="Proteomes" id="UP001218788">
    <property type="component" value="Unassembled WGS sequence"/>
</dbReference>
<keyword evidence="7" id="KW-1185">Reference proteome</keyword>
<keyword evidence="4" id="KW-0804">Transcription</keyword>
<dbReference type="InterPro" id="IPR000847">
    <property type="entry name" value="LysR_HTH_N"/>
</dbReference>
<dbReference type="InterPro" id="IPR036388">
    <property type="entry name" value="WH-like_DNA-bd_sf"/>
</dbReference>
<proteinExistence type="inferred from homology"/>
<accession>A0ABT5L1T0</accession>
<evidence type="ECO:0000313" key="7">
    <source>
        <dbReference type="Proteomes" id="UP001218788"/>
    </source>
</evidence>
<dbReference type="CDD" id="cd08422">
    <property type="entry name" value="PBP2_CrgA_like"/>
    <property type="match status" value="1"/>
</dbReference>
<evidence type="ECO:0000259" key="5">
    <source>
        <dbReference type="PROSITE" id="PS50931"/>
    </source>
</evidence>
<dbReference type="SUPFAM" id="SSF53850">
    <property type="entry name" value="Periplasmic binding protein-like II"/>
    <property type="match status" value="1"/>
</dbReference>
<dbReference type="EMBL" id="JAQQXP010000001">
    <property type="protein sequence ID" value="MDC8831005.1"/>
    <property type="molecule type" value="Genomic_DNA"/>
</dbReference>
<organism evidence="6 7">
    <name type="scientific">Alteromonas gilva</name>
    <dbReference type="NCBI Taxonomy" id="2987522"/>
    <lineage>
        <taxon>Bacteria</taxon>
        <taxon>Pseudomonadati</taxon>
        <taxon>Pseudomonadota</taxon>
        <taxon>Gammaproteobacteria</taxon>
        <taxon>Alteromonadales</taxon>
        <taxon>Alteromonadaceae</taxon>
        <taxon>Alteromonas/Salinimonas group</taxon>
        <taxon>Alteromonas</taxon>
    </lineage>
</organism>
<evidence type="ECO:0000256" key="2">
    <source>
        <dbReference type="ARBA" id="ARBA00023015"/>
    </source>
</evidence>
<comment type="caution">
    <text evidence="6">The sequence shown here is derived from an EMBL/GenBank/DDBJ whole genome shotgun (WGS) entry which is preliminary data.</text>
</comment>
<dbReference type="PROSITE" id="PS50931">
    <property type="entry name" value="HTH_LYSR"/>
    <property type="match status" value="1"/>
</dbReference>
<reference evidence="6 7" key="1">
    <citation type="submission" date="2022-10" db="EMBL/GenBank/DDBJ databases">
        <title>Alteromonas sp. chi3 Genome sequencing.</title>
        <authorList>
            <person name="Park S."/>
        </authorList>
    </citation>
    <scope>NUCLEOTIDE SEQUENCE [LARGE SCALE GENOMIC DNA]</scope>
    <source>
        <strain evidence="7">chi3</strain>
    </source>
</reference>
<dbReference type="InterPro" id="IPR058163">
    <property type="entry name" value="LysR-type_TF_proteobact-type"/>
</dbReference>
<evidence type="ECO:0000256" key="3">
    <source>
        <dbReference type="ARBA" id="ARBA00023125"/>
    </source>
</evidence>
<feature type="domain" description="HTH lysR-type" evidence="5">
    <location>
        <begin position="1"/>
        <end position="59"/>
    </location>
</feature>
<keyword evidence="3" id="KW-0238">DNA-binding</keyword>
<dbReference type="SUPFAM" id="SSF46785">
    <property type="entry name" value="Winged helix' DNA-binding domain"/>
    <property type="match status" value="1"/>
</dbReference>
<dbReference type="Gene3D" id="3.40.190.290">
    <property type="match status" value="1"/>
</dbReference>
<evidence type="ECO:0000313" key="6">
    <source>
        <dbReference type="EMBL" id="MDC8831005.1"/>
    </source>
</evidence>